<dbReference type="Proteomes" id="UP000442469">
    <property type="component" value="Unassembled WGS sequence"/>
</dbReference>
<organism evidence="2 3">
    <name type="scientific">Paenibacillus macerans</name>
    <name type="common">Bacillus macerans</name>
    <dbReference type="NCBI Taxonomy" id="44252"/>
    <lineage>
        <taxon>Bacteria</taxon>
        <taxon>Bacillati</taxon>
        <taxon>Bacillota</taxon>
        <taxon>Bacilli</taxon>
        <taxon>Bacillales</taxon>
        <taxon>Paenibacillaceae</taxon>
        <taxon>Paenibacillus</taxon>
    </lineage>
</organism>
<comment type="caution">
    <text evidence="2">The sequence shown here is derived from an EMBL/GenBank/DDBJ whole genome shotgun (WGS) entry which is preliminary data.</text>
</comment>
<dbReference type="PROSITE" id="PS50943">
    <property type="entry name" value="HTH_CROC1"/>
    <property type="match status" value="1"/>
</dbReference>
<feature type="domain" description="HTH cro/C1-type" evidence="1">
    <location>
        <begin position="11"/>
        <end position="65"/>
    </location>
</feature>
<proteinExistence type="predicted"/>
<dbReference type="SMART" id="SM00530">
    <property type="entry name" value="HTH_XRE"/>
    <property type="match status" value="1"/>
</dbReference>
<dbReference type="InterPro" id="IPR010982">
    <property type="entry name" value="Lambda_DNA-bd_dom_sf"/>
</dbReference>
<dbReference type="RefSeq" id="WP_155619214.1">
    <property type="nucleotide sequence ID" value="NZ_BOSD01000009.1"/>
</dbReference>
<name>A0A6N8ERR5_PAEMA</name>
<reference evidence="2 3" key="1">
    <citation type="submission" date="2019-11" db="EMBL/GenBank/DDBJ databases">
        <title>Draft genome sequences of five Paenibacillus species of dairy origin.</title>
        <authorList>
            <person name="Olajide A.M."/>
            <person name="Chen S."/>
            <person name="Lapointe G."/>
        </authorList>
    </citation>
    <scope>NUCLEOTIDE SEQUENCE [LARGE SCALE GENOMIC DNA]</scope>
    <source>
        <strain evidence="2 3">3CT49</strain>
    </source>
</reference>
<evidence type="ECO:0000259" key="1">
    <source>
        <dbReference type="PROSITE" id="PS50943"/>
    </source>
</evidence>
<protein>
    <submittedName>
        <fullName evidence="2">Transcriptional regulator</fullName>
    </submittedName>
</protein>
<evidence type="ECO:0000313" key="2">
    <source>
        <dbReference type="EMBL" id="MUG20918.1"/>
    </source>
</evidence>
<gene>
    <name evidence="2" type="ORF">GNQ08_00485</name>
</gene>
<dbReference type="SUPFAM" id="SSF47413">
    <property type="entry name" value="lambda repressor-like DNA-binding domains"/>
    <property type="match status" value="1"/>
</dbReference>
<evidence type="ECO:0000313" key="3">
    <source>
        <dbReference type="Proteomes" id="UP000442469"/>
    </source>
</evidence>
<dbReference type="AlphaFoldDB" id="A0A6N8ERR5"/>
<dbReference type="GO" id="GO:0003677">
    <property type="term" value="F:DNA binding"/>
    <property type="evidence" value="ECO:0007669"/>
    <property type="project" value="InterPro"/>
</dbReference>
<dbReference type="InterPro" id="IPR001387">
    <property type="entry name" value="Cro/C1-type_HTH"/>
</dbReference>
<dbReference type="EMBL" id="WNZZ01000001">
    <property type="protein sequence ID" value="MUG20918.1"/>
    <property type="molecule type" value="Genomic_DNA"/>
</dbReference>
<sequence>MKAATTIRSQLEAYLKNKSITLNQFSELTQINSGTLSGIINGHRPIAMQQLDRITAGMGLPEGHFYELYIDECFFQAAPDWRRLGPFLQRCAELNKLDCIEQSVRLMMDNLAYIPLLFNLAEQFFHENKWKAAAILYESIAESEQKQHSERLALCQYRLFTLGLSKDQNRNLLLALQFEHFVDRLDEPYQLDAIKDLINVFATVNRRDKVKELAEKLKVMATIHYELNGNKKPKETKKPIIFYIMYSYLELGDTYFHLKDYENALHYVSLYTDCSWVKEPNEDELVVIHQFQECAEGNRYLYQLMSGKVEILPEYLKYISTRENEVFVALSEIVTAANKFDMNIDFVLEQYGSHLKYSEQHNRLGKIMEQVTDDCYLNLLAGLGEYYLKKGDFQQGLAYVLDCFAFAIEIHSGYGILKCIGFFEQHRNFANEAANQRYKNLIGEVQKLNEKKIGFMGSFM</sequence>
<accession>A0A6N8ERR5</accession>